<name>A0A2I0K7I8_PUNGR</name>
<organism evidence="2 3">
    <name type="scientific">Punica granatum</name>
    <name type="common">Pomegranate</name>
    <dbReference type="NCBI Taxonomy" id="22663"/>
    <lineage>
        <taxon>Eukaryota</taxon>
        <taxon>Viridiplantae</taxon>
        <taxon>Streptophyta</taxon>
        <taxon>Embryophyta</taxon>
        <taxon>Tracheophyta</taxon>
        <taxon>Spermatophyta</taxon>
        <taxon>Magnoliopsida</taxon>
        <taxon>eudicotyledons</taxon>
        <taxon>Gunneridae</taxon>
        <taxon>Pentapetalae</taxon>
        <taxon>rosids</taxon>
        <taxon>malvids</taxon>
        <taxon>Myrtales</taxon>
        <taxon>Lythraceae</taxon>
        <taxon>Punica</taxon>
    </lineage>
</organism>
<feature type="compositionally biased region" description="Polar residues" evidence="1">
    <location>
        <begin position="125"/>
        <end position="138"/>
    </location>
</feature>
<proteinExistence type="predicted"/>
<keyword evidence="3" id="KW-1185">Reference proteome</keyword>
<sequence length="305" mass="33478">MRLRFECAQQQIQMFDGTLKEAYYSHLMGHKSTFSEMIMAGKQVDLGIKLGSQSRAPGISTIFNELNTCATCHFHIRSANRALPVSTSRSAGLLFGPTSPTSISPTTNCSSLHSCSSSSPIIQTPGFESSSASTAVPASQSQKGGVSQSQQHKQFTPLPAPLSHIYRQPLAGNKIRTIAPNLDFDSAVQDQSRHYEYHQGVPGHTTDNCWKLRERIQQMIDVKQLTFNAVKPPNMQVNPLPDHGSSSGPTISMISVCNMWEYETEQEGPAPFVIKYIPIETTVGFARFGATPTPFVIEVPTQEPY</sequence>
<accession>A0A2I0K7I8</accession>
<feature type="compositionally biased region" description="Low complexity" evidence="1">
    <location>
        <begin position="139"/>
        <end position="154"/>
    </location>
</feature>
<reference evidence="2 3" key="1">
    <citation type="submission" date="2017-11" db="EMBL/GenBank/DDBJ databases">
        <title>De-novo sequencing of pomegranate (Punica granatum L.) genome.</title>
        <authorList>
            <person name="Akparov Z."/>
            <person name="Amiraslanov A."/>
            <person name="Hajiyeva S."/>
            <person name="Abbasov M."/>
            <person name="Kaur K."/>
            <person name="Hamwieh A."/>
            <person name="Solovyev V."/>
            <person name="Salamov A."/>
            <person name="Braich B."/>
            <person name="Kosarev P."/>
            <person name="Mahmoud A."/>
            <person name="Hajiyev E."/>
            <person name="Babayeva S."/>
            <person name="Izzatullayeva V."/>
            <person name="Mammadov A."/>
            <person name="Mammadov A."/>
            <person name="Sharifova S."/>
            <person name="Ojaghi J."/>
            <person name="Eynullazada K."/>
            <person name="Bayramov B."/>
            <person name="Abdulazimova A."/>
            <person name="Shahmuradov I."/>
        </authorList>
    </citation>
    <scope>NUCLEOTIDE SEQUENCE [LARGE SCALE GENOMIC DNA]</scope>
    <source>
        <strain evidence="3">cv. AG2017</strain>
        <tissue evidence="2">Leaf</tissue>
    </source>
</reference>
<evidence type="ECO:0008006" key="4">
    <source>
        <dbReference type="Google" id="ProtNLM"/>
    </source>
</evidence>
<evidence type="ECO:0000313" key="3">
    <source>
        <dbReference type="Proteomes" id="UP000233551"/>
    </source>
</evidence>
<dbReference type="AlphaFoldDB" id="A0A2I0K7I8"/>
<gene>
    <name evidence="2" type="ORF">CRG98_015065</name>
</gene>
<feature type="region of interest" description="Disordered" evidence="1">
    <location>
        <begin position="125"/>
        <end position="154"/>
    </location>
</feature>
<dbReference type="Proteomes" id="UP000233551">
    <property type="component" value="Unassembled WGS sequence"/>
</dbReference>
<dbReference type="PANTHER" id="PTHR32108:SF9">
    <property type="entry name" value="REVERSE TRANSCRIPTASE RNASE H-LIKE DOMAIN-CONTAINING PROTEIN"/>
    <property type="match status" value="1"/>
</dbReference>
<dbReference type="EMBL" id="PGOL01000807">
    <property type="protein sequence ID" value="PKI64502.1"/>
    <property type="molecule type" value="Genomic_DNA"/>
</dbReference>
<protein>
    <recommendedName>
        <fullName evidence="4">Retrotransposon gag domain-containing protein</fullName>
    </recommendedName>
</protein>
<comment type="caution">
    <text evidence="2">The sequence shown here is derived from an EMBL/GenBank/DDBJ whole genome shotgun (WGS) entry which is preliminary data.</text>
</comment>
<dbReference type="PANTHER" id="PTHR32108">
    <property type="entry name" value="DNA-DIRECTED RNA POLYMERASE SUBUNIT ALPHA"/>
    <property type="match status" value="1"/>
</dbReference>
<evidence type="ECO:0000313" key="2">
    <source>
        <dbReference type="EMBL" id="PKI64502.1"/>
    </source>
</evidence>
<evidence type="ECO:0000256" key="1">
    <source>
        <dbReference type="SAM" id="MobiDB-lite"/>
    </source>
</evidence>